<keyword evidence="3" id="KW-0805">Transcription regulation</keyword>
<dbReference type="InterPro" id="IPR011006">
    <property type="entry name" value="CheY-like_superfamily"/>
</dbReference>
<name>A0ABU8MVF6_9PSEU</name>
<dbReference type="Gene3D" id="3.30.450.40">
    <property type="match status" value="1"/>
</dbReference>
<dbReference type="EMBL" id="JBBEGN010000014">
    <property type="protein sequence ID" value="MEJ2870630.1"/>
    <property type="molecule type" value="Genomic_DNA"/>
</dbReference>
<dbReference type="SUPFAM" id="SSF55781">
    <property type="entry name" value="GAF domain-like"/>
    <property type="match status" value="1"/>
</dbReference>
<dbReference type="Gene3D" id="1.10.10.10">
    <property type="entry name" value="Winged helix-like DNA-binding domain superfamily/Winged helix DNA-binding domain"/>
    <property type="match status" value="1"/>
</dbReference>
<dbReference type="Pfam" id="PF03861">
    <property type="entry name" value="ANTAR"/>
    <property type="match status" value="1"/>
</dbReference>
<protein>
    <submittedName>
        <fullName evidence="6">GAF and ANTAR domain-containing protein</fullName>
    </submittedName>
</protein>
<dbReference type="InterPro" id="IPR012074">
    <property type="entry name" value="GAF_ANTAR"/>
</dbReference>
<evidence type="ECO:0000256" key="1">
    <source>
        <dbReference type="ARBA" id="ARBA00022679"/>
    </source>
</evidence>
<feature type="domain" description="ANTAR" evidence="5">
    <location>
        <begin position="168"/>
        <end position="229"/>
    </location>
</feature>
<evidence type="ECO:0000259" key="5">
    <source>
        <dbReference type="PROSITE" id="PS50921"/>
    </source>
</evidence>
<dbReference type="PROSITE" id="PS50921">
    <property type="entry name" value="ANTAR"/>
    <property type="match status" value="1"/>
</dbReference>
<evidence type="ECO:0000313" key="7">
    <source>
        <dbReference type="Proteomes" id="UP001385809"/>
    </source>
</evidence>
<reference evidence="6 7" key="1">
    <citation type="submission" date="2024-03" db="EMBL/GenBank/DDBJ databases">
        <title>Actinomycetospora sp. OC33-EN08, a novel actinomycete isolated from wild orchid (Aerides multiflora).</title>
        <authorList>
            <person name="Suriyachadkun C."/>
        </authorList>
    </citation>
    <scope>NUCLEOTIDE SEQUENCE [LARGE SCALE GENOMIC DNA]</scope>
    <source>
        <strain evidence="6 7">OC33-EN08</strain>
    </source>
</reference>
<sequence length="237" mass="25374">MPDRPDLVLTLRNTARVLLEQRSIRDHDTVVRDVVASAVRMVPAATAGGLTRTERGQVSSSHATNETVGALDQLQTQLGEGPCIDAAENPPPDGVMLADDLDVAEGDRWPSFAPQAVKAGVRSMLSSSILTGRDGHHSALNLYADEPQAFDEDAQRLAGLFANQVAMLLYGADTARDLGAAVTSRDTIGQAKGLLMERFGLTAEEAFRMLVSASQDTNIKLVDVAAWTVHEAETRAR</sequence>
<evidence type="ECO:0000256" key="3">
    <source>
        <dbReference type="ARBA" id="ARBA00023015"/>
    </source>
</evidence>
<gene>
    <name evidence="6" type="ORF">WCD74_22905</name>
</gene>
<dbReference type="Pfam" id="PF13185">
    <property type="entry name" value="GAF_2"/>
    <property type="match status" value="1"/>
</dbReference>
<dbReference type="RefSeq" id="WP_337697198.1">
    <property type="nucleotide sequence ID" value="NZ_JBBEGN010000014.1"/>
</dbReference>
<dbReference type="InterPro" id="IPR005561">
    <property type="entry name" value="ANTAR"/>
</dbReference>
<keyword evidence="2" id="KW-0418">Kinase</keyword>
<evidence type="ECO:0000256" key="4">
    <source>
        <dbReference type="ARBA" id="ARBA00023163"/>
    </source>
</evidence>
<proteinExistence type="predicted"/>
<organism evidence="6 7">
    <name type="scientific">Actinomycetospora aurantiaca</name>
    <dbReference type="NCBI Taxonomy" id="3129233"/>
    <lineage>
        <taxon>Bacteria</taxon>
        <taxon>Bacillati</taxon>
        <taxon>Actinomycetota</taxon>
        <taxon>Actinomycetes</taxon>
        <taxon>Pseudonocardiales</taxon>
        <taxon>Pseudonocardiaceae</taxon>
        <taxon>Actinomycetospora</taxon>
    </lineage>
</organism>
<dbReference type="SMART" id="SM01012">
    <property type="entry name" value="ANTAR"/>
    <property type="match status" value="1"/>
</dbReference>
<dbReference type="Proteomes" id="UP001385809">
    <property type="component" value="Unassembled WGS sequence"/>
</dbReference>
<dbReference type="InterPro" id="IPR036388">
    <property type="entry name" value="WH-like_DNA-bd_sf"/>
</dbReference>
<accession>A0ABU8MVF6</accession>
<dbReference type="SUPFAM" id="SSF52172">
    <property type="entry name" value="CheY-like"/>
    <property type="match status" value="1"/>
</dbReference>
<keyword evidence="1" id="KW-0808">Transferase</keyword>
<keyword evidence="7" id="KW-1185">Reference proteome</keyword>
<dbReference type="InterPro" id="IPR029016">
    <property type="entry name" value="GAF-like_dom_sf"/>
</dbReference>
<keyword evidence="4" id="KW-0804">Transcription</keyword>
<dbReference type="InterPro" id="IPR003018">
    <property type="entry name" value="GAF"/>
</dbReference>
<evidence type="ECO:0000256" key="2">
    <source>
        <dbReference type="ARBA" id="ARBA00022777"/>
    </source>
</evidence>
<dbReference type="PIRSF" id="PIRSF036625">
    <property type="entry name" value="GAF_ANTAR"/>
    <property type="match status" value="1"/>
</dbReference>
<comment type="caution">
    <text evidence="6">The sequence shown here is derived from an EMBL/GenBank/DDBJ whole genome shotgun (WGS) entry which is preliminary data.</text>
</comment>
<evidence type="ECO:0000313" key="6">
    <source>
        <dbReference type="EMBL" id="MEJ2870630.1"/>
    </source>
</evidence>